<dbReference type="InterPro" id="IPR013780">
    <property type="entry name" value="Glyco_hydro_b"/>
</dbReference>
<comment type="caution">
    <text evidence="7">The sequence shown here is derived from an EMBL/GenBank/DDBJ whole genome shotgun (WGS) entry which is preliminary data.</text>
</comment>
<dbReference type="InterPro" id="IPR017853">
    <property type="entry name" value="GH"/>
</dbReference>
<dbReference type="InterPro" id="IPR000322">
    <property type="entry name" value="Glyco_hydro_31_TIM"/>
</dbReference>
<feature type="domain" description="Glycosyl hydrolase family 31 C-terminal" evidence="6">
    <location>
        <begin position="524"/>
        <end position="610"/>
    </location>
</feature>
<comment type="similarity">
    <text evidence="1 4">Belongs to the glycosyl hydrolase 31 family.</text>
</comment>
<evidence type="ECO:0000259" key="6">
    <source>
        <dbReference type="Pfam" id="PF21365"/>
    </source>
</evidence>
<dbReference type="CDD" id="cd06592">
    <property type="entry name" value="GH31_NET37"/>
    <property type="match status" value="1"/>
</dbReference>
<name>A0ABN2RYI5_9MICO</name>
<protein>
    <submittedName>
        <fullName evidence="7">Glycoside hydrolase family 31 protein</fullName>
    </submittedName>
</protein>
<dbReference type="EMBL" id="BAAAPU010000007">
    <property type="protein sequence ID" value="GAA1977227.1"/>
    <property type="molecule type" value="Genomic_DNA"/>
</dbReference>
<evidence type="ECO:0000256" key="4">
    <source>
        <dbReference type="RuleBase" id="RU361185"/>
    </source>
</evidence>
<reference evidence="7 8" key="1">
    <citation type="journal article" date="2019" name="Int. J. Syst. Evol. Microbiol.">
        <title>The Global Catalogue of Microorganisms (GCM) 10K type strain sequencing project: providing services to taxonomists for standard genome sequencing and annotation.</title>
        <authorList>
            <consortium name="The Broad Institute Genomics Platform"/>
            <consortium name="The Broad Institute Genome Sequencing Center for Infectious Disease"/>
            <person name="Wu L."/>
            <person name="Ma J."/>
        </authorList>
    </citation>
    <scope>NUCLEOTIDE SEQUENCE [LARGE SCALE GENOMIC DNA]</scope>
    <source>
        <strain evidence="7 8">JCM 15628</strain>
    </source>
</reference>
<evidence type="ECO:0000256" key="2">
    <source>
        <dbReference type="ARBA" id="ARBA00022801"/>
    </source>
</evidence>
<feature type="domain" description="Glycoside hydrolase family 31 TIM barrel" evidence="5">
    <location>
        <begin position="218"/>
        <end position="515"/>
    </location>
</feature>
<sequence length="627" mass="68460">MRITTVRDGHTVLQTASAAVGFTTAAGPGSATNVTDARWHDGVLDLTLATTVPGDTVNYRITPSADRYRVTWSVTGTSAATQVAARYDLASAGHWYGQGEAQTPDGGPYTRQPWPLDSGTVHDDAMAPAEYLMTDPFWFTERGTGLWVDTHNVMDVSMNSEQHGVFGYAIKDANSMDDTVFVERNARDVYRDYIGITGTPTKSDATPAEFRTPLFNTWAQNYTAVSQQSVMDYAKGLHSAGIPLHAIQIDDGWSTRYGDFDFNTKFPDPKGLSQQIHSMGYDFGLWVTLWINNDAKNYAYAADHGYLLKSKTDPTKPCSVTWWNGTAGIVDLGNPAAKAWYIAQLKNLQSTYGVDGFKFDTRFFDESCATYPGYSALDYIKLGAQVTGLFDQQGAGVRLSWTGSQKYGFVIREVDKGTGWNSLQAGVAQAMAISTIGYPFVETDMIGGSLGQPPATKDVLVRWAQAASLMPLMYSSTSPLGVSNASGSQTYDAQTAQLYADAVRLHQTLAPYIDTQVNRAVRTGEPIMKPLFFDFPNDHASYTVDDEWLLGDALLAAPILTTGTSRNIHLPAGSWYDVLRHRVVHAGARGVTLADYQASLAQTPMFVRLGTGSSPRLMQAMTQRGHQ</sequence>
<dbReference type="Gene3D" id="3.20.20.80">
    <property type="entry name" value="Glycosidases"/>
    <property type="match status" value="1"/>
</dbReference>
<accession>A0ABN2RYI5</accession>
<gene>
    <name evidence="7" type="ORF">GCM10009817_17020</name>
</gene>
<dbReference type="InterPro" id="IPR050985">
    <property type="entry name" value="Alpha-glycosidase_related"/>
</dbReference>
<keyword evidence="2 4" id="KW-0378">Hydrolase</keyword>
<keyword evidence="8" id="KW-1185">Reference proteome</keyword>
<keyword evidence="3 4" id="KW-0326">Glycosidase</keyword>
<dbReference type="Pfam" id="PF01055">
    <property type="entry name" value="Glyco_hydro_31_2nd"/>
    <property type="match status" value="1"/>
</dbReference>
<dbReference type="Pfam" id="PF21365">
    <property type="entry name" value="Glyco_hydro_31_3rd"/>
    <property type="match status" value="1"/>
</dbReference>
<dbReference type="InterPro" id="IPR048395">
    <property type="entry name" value="Glyco_hydro_31_C"/>
</dbReference>
<dbReference type="PANTHER" id="PTHR43053:SF4">
    <property type="entry name" value="MYOGENESIS-REGULATING GLYCOSIDASE"/>
    <property type="match status" value="1"/>
</dbReference>
<dbReference type="Proteomes" id="UP001500013">
    <property type="component" value="Unassembled WGS sequence"/>
</dbReference>
<proteinExistence type="inferred from homology"/>
<organism evidence="7 8">
    <name type="scientific">Terrabacter lapilli</name>
    <dbReference type="NCBI Taxonomy" id="436231"/>
    <lineage>
        <taxon>Bacteria</taxon>
        <taxon>Bacillati</taxon>
        <taxon>Actinomycetota</taxon>
        <taxon>Actinomycetes</taxon>
        <taxon>Micrococcales</taxon>
        <taxon>Intrasporangiaceae</taxon>
        <taxon>Terrabacter</taxon>
    </lineage>
</organism>
<dbReference type="SUPFAM" id="SSF51445">
    <property type="entry name" value="(Trans)glycosidases"/>
    <property type="match status" value="1"/>
</dbReference>
<dbReference type="SUPFAM" id="SSF51011">
    <property type="entry name" value="Glycosyl hydrolase domain"/>
    <property type="match status" value="1"/>
</dbReference>
<evidence type="ECO:0000256" key="1">
    <source>
        <dbReference type="ARBA" id="ARBA00007806"/>
    </source>
</evidence>
<dbReference type="Gene3D" id="2.60.40.1180">
    <property type="entry name" value="Golgi alpha-mannosidase II"/>
    <property type="match status" value="1"/>
</dbReference>
<evidence type="ECO:0000256" key="3">
    <source>
        <dbReference type="ARBA" id="ARBA00023295"/>
    </source>
</evidence>
<evidence type="ECO:0000259" key="5">
    <source>
        <dbReference type="Pfam" id="PF01055"/>
    </source>
</evidence>
<dbReference type="RefSeq" id="WP_344060519.1">
    <property type="nucleotide sequence ID" value="NZ_BAAAPU010000007.1"/>
</dbReference>
<evidence type="ECO:0000313" key="8">
    <source>
        <dbReference type="Proteomes" id="UP001500013"/>
    </source>
</evidence>
<dbReference type="PANTHER" id="PTHR43053">
    <property type="entry name" value="GLYCOSIDASE FAMILY 31"/>
    <property type="match status" value="1"/>
</dbReference>
<dbReference type="GO" id="GO:0016787">
    <property type="term" value="F:hydrolase activity"/>
    <property type="evidence" value="ECO:0007669"/>
    <property type="project" value="UniProtKB-KW"/>
</dbReference>
<evidence type="ECO:0000313" key="7">
    <source>
        <dbReference type="EMBL" id="GAA1977227.1"/>
    </source>
</evidence>